<organism evidence="3 4">
    <name type="scientific">Tetrabaena socialis</name>
    <dbReference type="NCBI Taxonomy" id="47790"/>
    <lineage>
        <taxon>Eukaryota</taxon>
        <taxon>Viridiplantae</taxon>
        <taxon>Chlorophyta</taxon>
        <taxon>core chlorophytes</taxon>
        <taxon>Chlorophyceae</taxon>
        <taxon>CS clade</taxon>
        <taxon>Chlamydomonadales</taxon>
        <taxon>Tetrabaenaceae</taxon>
        <taxon>Tetrabaena</taxon>
    </lineage>
</organism>
<feature type="domain" description="Xrn1 N-terminal" evidence="2">
    <location>
        <begin position="20"/>
        <end position="57"/>
    </location>
</feature>
<name>A0A2J7ZLR0_9CHLO</name>
<dbReference type="OrthoDB" id="514784at2759"/>
<proteinExistence type="predicted"/>
<dbReference type="Pfam" id="PF03159">
    <property type="entry name" value="XRN_N"/>
    <property type="match status" value="1"/>
</dbReference>
<comment type="caution">
    <text evidence="3">The sequence shown here is derived from an EMBL/GenBank/DDBJ whole genome shotgun (WGS) entry which is preliminary data.</text>
</comment>
<dbReference type="InterPro" id="IPR004859">
    <property type="entry name" value="Xrn1_N"/>
</dbReference>
<dbReference type="EMBL" id="PGGS01000979">
    <property type="protein sequence ID" value="PNH01204.1"/>
    <property type="molecule type" value="Genomic_DNA"/>
</dbReference>
<evidence type="ECO:0000313" key="4">
    <source>
        <dbReference type="Proteomes" id="UP000236333"/>
    </source>
</evidence>
<protein>
    <recommendedName>
        <fullName evidence="2">Xrn1 N-terminal domain-containing protein</fullName>
    </recommendedName>
</protein>
<evidence type="ECO:0000256" key="1">
    <source>
        <dbReference type="SAM" id="MobiDB-lite"/>
    </source>
</evidence>
<evidence type="ECO:0000259" key="2">
    <source>
        <dbReference type="Pfam" id="PF03159"/>
    </source>
</evidence>
<dbReference type="GO" id="GO:0004527">
    <property type="term" value="F:exonuclease activity"/>
    <property type="evidence" value="ECO:0007669"/>
    <property type="project" value="InterPro"/>
</dbReference>
<gene>
    <name evidence="3" type="ORF">TSOC_012924</name>
</gene>
<feature type="non-terminal residue" evidence="3">
    <location>
        <position position="59"/>
    </location>
</feature>
<feature type="region of interest" description="Disordered" evidence="1">
    <location>
        <begin position="1"/>
        <end position="27"/>
    </location>
</feature>
<evidence type="ECO:0000313" key="3">
    <source>
        <dbReference type="EMBL" id="PNH01204.1"/>
    </source>
</evidence>
<dbReference type="AlphaFoldDB" id="A0A2J7ZLR0"/>
<reference evidence="3 4" key="1">
    <citation type="journal article" date="2017" name="Mol. Biol. Evol.">
        <title>The 4-celled Tetrabaena socialis nuclear genome reveals the essential components for genetic control of cell number at the origin of multicellularity in the volvocine lineage.</title>
        <authorList>
            <person name="Featherston J."/>
            <person name="Arakaki Y."/>
            <person name="Hanschen E.R."/>
            <person name="Ferris P.J."/>
            <person name="Michod R.E."/>
            <person name="Olson B.J.S.C."/>
            <person name="Nozaki H."/>
            <person name="Durand P.M."/>
        </authorList>
    </citation>
    <scope>NUCLEOTIDE SEQUENCE [LARGE SCALE GENOMIC DNA]</scope>
    <source>
        <strain evidence="3 4">NIES-571</strain>
    </source>
</reference>
<dbReference type="Proteomes" id="UP000236333">
    <property type="component" value="Unassembled WGS sequence"/>
</dbReference>
<dbReference type="GO" id="GO:0003676">
    <property type="term" value="F:nucleic acid binding"/>
    <property type="evidence" value="ECO:0007669"/>
    <property type="project" value="InterPro"/>
</dbReference>
<sequence length="59" mass="6217">MCSQAGGDRTIPDPSSEGGGRFDPNIISPGTAFMGRVAERLRGLLRAKVASDPRFAGLR</sequence>
<keyword evidence="4" id="KW-1185">Reference proteome</keyword>
<accession>A0A2J7ZLR0</accession>